<dbReference type="GO" id="GO:0030257">
    <property type="term" value="C:type III protein secretion system complex"/>
    <property type="evidence" value="ECO:0007669"/>
    <property type="project" value="InterPro"/>
</dbReference>
<accession>A0A0R3KH31</accession>
<evidence type="ECO:0000259" key="13">
    <source>
        <dbReference type="SMART" id="SM00382"/>
    </source>
</evidence>
<name>A0A0R3KH31_9BRAD</name>
<dbReference type="Proteomes" id="UP000051913">
    <property type="component" value="Unassembled WGS sequence"/>
</dbReference>
<evidence type="ECO:0000256" key="9">
    <source>
        <dbReference type="ARBA" id="ARBA00024342"/>
    </source>
</evidence>
<dbReference type="InterPro" id="IPR027417">
    <property type="entry name" value="P-loop_NTPase"/>
</dbReference>
<dbReference type="PANTHER" id="PTHR15184">
    <property type="entry name" value="ATP SYNTHASE"/>
    <property type="match status" value="1"/>
</dbReference>
<sequence length="446" mass="48262">MTEERLSIRFASQLPRLHDAVKQIDTRPVRGRVTKAVGTLVHAVVPNVRIGELCTIADAQAGHSITAEVVGFTGNGVLLTPIGELHGLSMRSEVIPTGQSMTTPVGDALLGRVIDSLGRALDGGAPINRRESVRSLHGPAPNPLSRQLIDRSFRVGLRAIDGLLSCGEGQRVGIYGEPGSGKSWLLAQIVKNAEADVVVIGLIGERGREVREFIARQLGEEGLKRAVLVVATSDRSPIERLKAAYVATAIAEHFRDDGRRVLLLIDSITRFARAAREIGLAAGEPPTRRGFPPSIFAILPQLIERAGMGERGSVTAFYTVLVEGDGTGDPIAEETQGILDGHIVLSRALASSGHFPAIDILASRSRLMEAVISREHGIEAGRLRALLARYAEIEFLIQVGEYRQGTDKIADEAVAKIDDIRSFLRQPADERTTFEETRRWMARLAS</sequence>
<dbReference type="GO" id="GO:0005524">
    <property type="term" value="F:ATP binding"/>
    <property type="evidence" value="ECO:0007669"/>
    <property type="project" value="UniProtKB-KW"/>
</dbReference>
<dbReference type="EC" id="7.4.2.8" evidence="10"/>
<comment type="catalytic activity">
    <reaction evidence="12">
        <text>ATP + H2O + cellular proteinSide 1 = ADP + phosphate + cellular proteinSide 2.</text>
        <dbReference type="EC" id="7.4.2.8"/>
    </reaction>
</comment>
<dbReference type="GO" id="GO:0008564">
    <property type="term" value="F:protein-exporting ATPase activity"/>
    <property type="evidence" value="ECO:0007669"/>
    <property type="project" value="UniProtKB-EC"/>
</dbReference>
<comment type="caution">
    <text evidence="14">The sequence shown here is derived from an EMBL/GenBank/DDBJ whole genome shotgun (WGS) entry which is preliminary data.</text>
</comment>
<evidence type="ECO:0000256" key="2">
    <source>
        <dbReference type="ARBA" id="ARBA00022448"/>
    </source>
</evidence>
<organism evidence="14 15">
    <name type="scientific">Bradyrhizobium valentinum</name>
    <dbReference type="NCBI Taxonomy" id="1518501"/>
    <lineage>
        <taxon>Bacteria</taxon>
        <taxon>Pseudomonadati</taxon>
        <taxon>Pseudomonadota</taxon>
        <taxon>Alphaproteobacteria</taxon>
        <taxon>Hyphomicrobiales</taxon>
        <taxon>Nitrobacteraceae</taxon>
        <taxon>Bradyrhizobium</taxon>
    </lineage>
</organism>
<dbReference type="EMBL" id="LLXX01000207">
    <property type="protein sequence ID" value="KRQ95016.1"/>
    <property type="molecule type" value="Genomic_DNA"/>
</dbReference>
<dbReference type="NCBIfam" id="TIGR02546">
    <property type="entry name" value="III_secr_ATP"/>
    <property type="match status" value="1"/>
</dbReference>
<dbReference type="InterPro" id="IPR040627">
    <property type="entry name" value="T3SS_ATPase_C"/>
</dbReference>
<keyword evidence="6" id="KW-0653">Protein transport</keyword>
<evidence type="ECO:0000256" key="11">
    <source>
        <dbReference type="ARBA" id="ARBA00024442"/>
    </source>
</evidence>
<gene>
    <name evidence="14" type="primary">fliI</name>
    <name evidence="14" type="ORF">CP49_32520</name>
</gene>
<proteinExistence type="inferred from homology"/>
<keyword evidence="7" id="KW-1278">Translocase</keyword>
<evidence type="ECO:0000256" key="5">
    <source>
        <dbReference type="ARBA" id="ARBA00022840"/>
    </source>
</evidence>
<dbReference type="InterPro" id="IPR000194">
    <property type="entry name" value="ATPase_F1/V1/A1_a/bsu_nucl-bd"/>
</dbReference>
<protein>
    <recommendedName>
        <fullName evidence="11">Type 3 secretion system ATPase</fullName>
        <ecNumber evidence="10">7.4.2.8</ecNumber>
    </recommendedName>
</protein>
<reference evidence="14 15" key="1">
    <citation type="submission" date="2014-03" db="EMBL/GenBank/DDBJ databases">
        <title>Bradyrhizobium valentinum sp. nov., isolated from effective nodules of Lupinus mariae-josephae, a lupine endemic of basic-lime soils in Eastern Spain.</title>
        <authorList>
            <person name="Duran D."/>
            <person name="Rey L."/>
            <person name="Navarro A."/>
            <person name="Busquets A."/>
            <person name="Imperial J."/>
            <person name="Ruiz-Argueso T."/>
        </authorList>
    </citation>
    <scope>NUCLEOTIDE SEQUENCE [LARGE SCALE GENOMIC DNA]</scope>
    <source>
        <strain evidence="14 15">LmjM3</strain>
    </source>
</reference>
<dbReference type="GO" id="GO:0046933">
    <property type="term" value="F:proton-transporting ATP synthase activity, rotational mechanism"/>
    <property type="evidence" value="ECO:0007669"/>
    <property type="project" value="TreeGrafter"/>
</dbReference>
<keyword evidence="3" id="KW-0963">Cytoplasm</keyword>
<dbReference type="PANTHER" id="PTHR15184:SF9">
    <property type="entry name" value="SPI-1 TYPE 3 SECRETION SYSTEM ATPASE"/>
    <property type="match status" value="1"/>
</dbReference>
<dbReference type="GO" id="GO:0030254">
    <property type="term" value="P:protein secretion by the type III secretion system"/>
    <property type="evidence" value="ECO:0007669"/>
    <property type="project" value="InterPro"/>
</dbReference>
<dbReference type="InterPro" id="IPR013380">
    <property type="entry name" value="ATPase_T3SS_SctN"/>
</dbReference>
<keyword evidence="5" id="KW-0067">ATP-binding</keyword>
<keyword evidence="4" id="KW-0547">Nucleotide-binding</keyword>
<keyword evidence="8" id="KW-0843">Virulence</keyword>
<dbReference type="CDD" id="cd18117">
    <property type="entry name" value="ATP-synt_flagellum-secretory_path_III_N"/>
    <property type="match status" value="1"/>
</dbReference>
<feature type="domain" description="AAA+ ATPase" evidence="13">
    <location>
        <begin position="168"/>
        <end position="349"/>
    </location>
</feature>
<dbReference type="PROSITE" id="PS00152">
    <property type="entry name" value="ATPASE_ALPHA_BETA"/>
    <property type="match status" value="1"/>
</dbReference>
<dbReference type="STRING" id="1518501.CQ10_30180"/>
<comment type="subcellular location">
    <subcellularLocation>
        <location evidence="1">Cytoplasm</location>
    </subcellularLocation>
</comment>
<dbReference type="GO" id="GO:0005737">
    <property type="term" value="C:cytoplasm"/>
    <property type="evidence" value="ECO:0007669"/>
    <property type="project" value="UniProtKB-SubCell"/>
</dbReference>
<evidence type="ECO:0000256" key="3">
    <source>
        <dbReference type="ARBA" id="ARBA00022490"/>
    </source>
</evidence>
<evidence type="ECO:0000256" key="12">
    <source>
        <dbReference type="ARBA" id="ARBA00034006"/>
    </source>
</evidence>
<dbReference type="CDD" id="cd01136">
    <property type="entry name" value="ATPase_flagellum-secretory_path_III"/>
    <property type="match status" value="1"/>
</dbReference>
<dbReference type="GO" id="GO:0016887">
    <property type="term" value="F:ATP hydrolysis activity"/>
    <property type="evidence" value="ECO:0007669"/>
    <property type="project" value="InterPro"/>
</dbReference>
<evidence type="ECO:0000256" key="7">
    <source>
        <dbReference type="ARBA" id="ARBA00022967"/>
    </source>
</evidence>
<dbReference type="InterPro" id="IPR050053">
    <property type="entry name" value="ATPase_alpha/beta_chains"/>
</dbReference>
<evidence type="ECO:0000313" key="14">
    <source>
        <dbReference type="EMBL" id="KRQ95016.1"/>
    </source>
</evidence>
<evidence type="ECO:0000256" key="8">
    <source>
        <dbReference type="ARBA" id="ARBA00023026"/>
    </source>
</evidence>
<evidence type="ECO:0000256" key="6">
    <source>
        <dbReference type="ARBA" id="ARBA00022927"/>
    </source>
</evidence>
<dbReference type="Pfam" id="PF00006">
    <property type="entry name" value="ATP-synt_ab"/>
    <property type="match status" value="1"/>
</dbReference>
<evidence type="ECO:0000256" key="1">
    <source>
        <dbReference type="ARBA" id="ARBA00004496"/>
    </source>
</evidence>
<dbReference type="SUPFAM" id="SSF52540">
    <property type="entry name" value="P-loop containing nucleoside triphosphate hydrolases"/>
    <property type="match status" value="1"/>
</dbReference>
<keyword evidence="2" id="KW-0813">Transport</keyword>
<dbReference type="Pfam" id="PF02874">
    <property type="entry name" value="ATP-synt_ab_N"/>
    <property type="match status" value="1"/>
</dbReference>
<evidence type="ECO:0000313" key="15">
    <source>
        <dbReference type="Proteomes" id="UP000051913"/>
    </source>
</evidence>
<dbReference type="AlphaFoldDB" id="A0A0R3KH31"/>
<dbReference type="FunFam" id="3.40.50.12240:FF:000002">
    <property type="entry name" value="Flagellum-specific ATP synthase FliI"/>
    <property type="match status" value="1"/>
</dbReference>
<evidence type="ECO:0000256" key="4">
    <source>
        <dbReference type="ARBA" id="ARBA00022741"/>
    </source>
</evidence>
<evidence type="ECO:0000256" key="10">
    <source>
        <dbReference type="ARBA" id="ARBA00024382"/>
    </source>
</evidence>
<dbReference type="RefSeq" id="WP_057854890.1">
    <property type="nucleotide sequence ID" value="NZ_LLXX01000207.1"/>
</dbReference>
<dbReference type="InterPro" id="IPR003593">
    <property type="entry name" value="AAA+_ATPase"/>
</dbReference>
<dbReference type="GO" id="GO:0046961">
    <property type="term" value="F:proton-transporting ATPase activity, rotational mechanism"/>
    <property type="evidence" value="ECO:0007669"/>
    <property type="project" value="InterPro"/>
</dbReference>
<dbReference type="SMART" id="SM00382">
    <property type="entry name" value="AAA"/>
    <property type="match status" value="1"/>
</dbReference>
<dbReference type="InterPro" id="IPR005714">
    <property type="entry name" value="ATPase_T3SS_FliI/YscN"/>
</dbReference>
<dbReference type="InterPro" id="IPR020003">
    <property type="entry name" value="ATPase_a/bsu_AS"/>
</dbReference>
<dbReference type="NCBIfam" id="TIGR01026">
    <property type="entry name" value="fliI_yscN"/>
    <property type="match status" value="1"/>
</dbReference>
<dbReference type="Gene3D" id="3.40.50.12240">
    <property type="match status" value="1"/>
</dbReference>
<comment type="similarity">
    <text evidence="9">Belongs to the ATPase alpha/beta chains family. T3SS ATPase subfamily.</text>
</comment>
<keyword evidence="15" id="KW-1185">Reference proteome</keyword>
<dbReference type="InterPro" id="IPR004100">
    <property type="entry name" value="ATPase_F1/V1/A1_a/bsu_N"/>
</dbReference>
<dbReference type="Pfam" id="PF18269">
    <property type="entry name" value="T3SS_ATPase_C"/>
    <property type="match status" value="1"/>
</dbReference>